<proteinExistence type="predicted"/>
<evidence type="ECO:0000313" key="2">
    <source>
        <dbReference type="EMBL" id="PCE33258.1"/>
    </source>
</evidence>
<evidence type="ECO:0000259" key="1">
    <source>
        <dbReference type="Pfam" id="PF09937"/>
    </source>
</evidence>
<comment type="caution">
    <text evidence="2">The sequence shown here is derived from an EMBL/GenBank/DDBJ whole genome shotgun (WGS) entry which is preliminary data.</text>
</comment>
<reference evidence="2 3" key="1">
    <citation type="submission" date="2017-01" db="EMBL/GenBank/DDBJ databases">
        <title>Whole-Genome Shotgun Sequencing of Two beta-Proteobacterial Species in Search of the Bulgecin Biosynthetic Cluster.</title>
        <authorList>
            <person name="Horsman M.E."/>
            <person name="Marous D.R."/>
            <person name="Li R."/>
            <person name="Oliver R.A."/>
            <person name="Byun B."/>
            <person name="Emrich S.J."/>
            <person name="Boggess B."/>
            <person name="Townsend C.A."/>
            <person name="Mobashery S."/>
        </authorList>
    </citation>
    <scope>NUCLEOTIDE SEQUENCE [LARGE SCALE GENOMIC DNA]</scope>
    <source>
        <strain evidence="2 3">ATCC 31433</strain>
    </source>
</reference>
<dbReference type="Proteomes" id="UP000217994">
    <property type="component" value="Unassembled WGS sequence"/>
</dbReference>
<dbReference type="Pfam" id="PF09937">
    <property type="entry name" value="DUF2169"/>
    <property type="match status" value="1"/>
</dbReference>
<dbReference type="RefSeq" id="WP_084908604.1">
    <property type="nucleotide sequence ID" value="NZ_CP020738.1"/>
</dbReference>
<gene>
    <name evidence="2" type="ORF">BZL54_05965</name>
</gene>
<dbReference type="EMBL" id="MTZU01000019">
    <property type="protein sequence ID" value="PCE33258.1"/>
    <property type="molecule type" value="Genomic_DNA"/>
</dbReference>
<dbReference type="GeneID" id="69000498"/>
<evidence type="ECO:0000313" key="3">
    <source>
        <dbReference type="Proteomes" id="UP000217994"/>
    </source>
</evidence>
<sequence length="341" mass="37632">MLQLVNVTPFSTERAILYNERGEHVWVVVIKATYAFYPDGSLDLANAQEPVSTAPEYFGEAGASTLRRDAEIVFAHPGTAVIINASAYAPDGQPVPHIDAGAAVGPVKKTVRVFGDRHWARGLTRLRVSEPEPFATLPIRYEFAFGGACDGDDSVYEPNPIGLGYCTSSTHAVNRKLPRVEDPSSLIRSWKDRPEPAGLAAIPAAWPSRKRLAGTADEHWIRTRAPLVPRDFDPLFFNAGAPGMTTRTPLSGGEPVVLVNLASQARIEFNLPRVFFNILTYVGNQRIRQAEQLDRVIIEPDRRQVVLVWRSVLNCGRDARAVEMTHIDTKVNAQNGRRFGI</sequence>
<protein>
    <recommendedName>
        <fullName evidence="1">DUF2169 domain-containing protein</fullName>
    </recommendedName>
</protein>
<name>A0A2A4FKS0_9BURK</name>
<feature type="domain" description="DUF2169" evidence="1">
    <location>
        <begin position="22"/>
        <end position="310"/>
    </location>
</feature>
<dbReference type="InterPro" id="IPR018683">
    <property type="entry name" value="DUF2169"/>
</dbReference>
<dbReference type="AlphaFoldDB" id="A0A2A4FKS0"/>
<accession>A0A2A4FKS0</accession>
<organism evidence="2 3">
    <name type="scientific">Burkholderia ubonensis subsp. mesacidophila</name>
    <dbReference type="NCBI Taxonomy" id="265293"/>
    <lineage>
        <taxon>Bacteria</taxon>
        <taxon>Pseudomonadati</taxon>
        <taxon>Pseudomonadota</taxon>
        <taxon>Betaproteobacteria</taxon>
        <taxon>Burkholderiales</taxon>
        <taxon>Burkholderiaceae</taxon>
        <taxon>Burkholderia</taxon>
        <taxon>Burkholderia cepacia complex</taxon>
    </lineage>
</organism>